<name>A0A2G2Z8P8_CAPAN</name>
<evidence type="ECO:0000256" key="9">
    <source>
        <dbReference type="ARBA" id="ARBA00023136"/>
    </source>
</evidence>
<keyword evidence="9" id="KW-0472">Membrane</keyword>
<accession>A0A2G2Z8P8</accession>
<comment type="subcellular location">
    <subcellularLocation>
        <location evidence="1">Membrane</location>
        <topology evidence="1">Peripheral membrane protein</topology>
    </subcellularLocation>
</comment>
<dbReference type="InterPro" id="IPR002182">
    <property type="entry name" value="NB-ARC"/>
</dbReference>
<evidence type="ECO:0000256" key="6">
    <source>
        <dbReference type="ARBA" id="ARBA00022821"/>
    </source>
</evidence>
<dbReference type="InterPro" id="IPR038005">
    <property type="entry name" value="RX-like_CC"/>
</dbReference>
<evidence type="ECO:0000256" key="10">
    <source>
        <dbReference type="SAM" id="MobiDB-lite"/>
    </source>
</evidence>
<keyword evidence="5" id="KW-0547">Nucleotide-binding</keyword>
<keyword evidence="6" id="KW-0611">Plant defense</keyword>
<evidence type="ECO:0000313" key="14">
    <source>
        <dbReference type="Proteomes" id="UP000222542"/>
    </source>
</evidence>
<feature type="region of interest" description="Disordered" evidence="10">
    <location>
        <begin position="453"/>
        <end position="476"/>
    </location>
</feature>
<dbReference type="PANTHER" id="PTHR23155">
    <property type="entry name" value="DISEASE RESISTANCE PROTEIN RP"/>
    <property type="match status" value="1"/>
</dbReference>
<dbReference type="InterPro" id="IPR027417">
    <property type="entry name" value="P-loop_NTPase"/>
</dbReference>
<dbReference type="PRINTS" id="PR00364">
    <property type="entry name" value="DISEASERSIST"/>
</dbReference>
<dbReference type="GO" id="GO:0043531">
    <property type="term" value="F:ADP binding"/>
    <property type="evidence" value="ECO:0007669"/>
    <property type="project" value="InterPro"/>
</dbReference>
<evidence type="ECO:0000256" key="7">
    <source>
        <dbReference type="ARBA" id="ARBA00022840"/>
    </source>
</evidence>
<dbReference type="GO" id="GO:0005524">
    <property type="term" value="F:ATP binding"/>
    <property type="evidence" value="ECO:0007669"/>
    <property type="project" value="UniProtKB-KW"/>
</dbReference>
<gene>
    <name evidence="13" type="ORF">T459_16428</name>
</gene>
<evidence type="ECO:0000313" key="13">
    <source>
        <dbReference type="EMBL" id="PHT78376.1"/>
    </source>
</evidence>
<feature type="compositionally biased region" description="Basic and acidic residues" evidence="10">
    <location>
        <begin position="459"/>
        <end position="476"/>
    </location>
</feature>
<dbReference type="Gene3D" id="1.10.8.430">
    <property type="entry name" value="Helical domain of apoptotic protease-activating factors"/>
    <property type="match status" value="1"/>
</dbReference>
<feature type="domain" description="NB-ARC" evidence="11">
    <location>
        <begin position="229"/>
        <end position="269"/>
    </location>
</feature>
<organism evidence="13 14">
    <name type="scientific">Capsicum annuum</name>
    <name type="common">Capsicum pepper</name>
    <dbReference type="NCBI Taxonomy" id="4072"/>
    <lineage>
        <taxon>Eukaryota</taxon>
        <taxon>Viridiplantae</taxon>
        <taxon>Streptophyta</taxon>
        <taxon>Embryophyta</taxon>
        <taxon>Tracheophyta</taxon>
        <taxon>Spermatophyta</taxon>
        <taxon>Magnoliopsida</taxon>
        <taxon>eudicotyledons</taxon>
        <taxon>Gunneridae</taxon>
        <taxon>Pentapetalae</taxon>
        <taxon>asterids</taxon>
        <taxon>lamiids</taxon>
        <taxon>Solanales</taxon>
        <taxon>Solanaceae</taxon>
        <taxon>Solanoideae</taxon>
        <taxon>Capsiceae</taxon>
        <taxon>Capsicum</taxon>
    </lineage>
</organism>
<proteinExistence type="inferred from homology"/>
<reference evidence="13 14" key="1">
    <citation type="journal article" date="2014" name="Nat. Genet.">
        <title>Genome sequence of the hot pepper provides insights into the evolution of pungency in Capsicum species.</title>
        <authorList>
            <person name="Kim S."/>
            <person name="Park M."/>
            <person name="Yeom S.I."/>
            <person name="Kim Y.M."/>
            <person name="Lee J.M."/>
            <person name="Lee H.A."/>
            <person name="Seo E."/>
            <person name="Choi J."/>
            <person name="Cheong K."/>
            <person name="Kim K.T."/>
            <person name="Jung K."/>
            <person name="Lee G.W."/>
            <person name="Oh S.K."/>
            <person name="Bae C."/>
            <person name="Kim S.B."/>
            <person name="Lee H.Y."/>
            <person name="Kim S.Y."/>
            <person name="Kim M.S."/>
            <person name="Kang B.C."/>
            <person name="Jo Y.D."/>
            <person name="Yang H.B."/>
            <person name="Jeong H.J."/>
            <person name="Kang W.H."/>
            <person name="Kwon J.K."/>
            <person name="Shin C."/>
            <person name="Lim J.Y."/>
            <person name="Park J.H."/>
            <person name="Huh J.H."/>
            <person name="Kim J.S."/>
            <person name="Kim B.D."/>
            <person name="Cohen O."/>
            <person name="Paran I."/>
            <person name="Suh M.C."/>
            <person name="Lee S.B."/>
            <person name="Kim Y.K."/>
            <person name="Shin Y."/>
            <person name="Noh S.J."/>
            <person name="Park J."/>
            <person name="Seo Y.S."/>
            <person name="Kwon S.Y."/>
            <person name="Kim H.A."/>
            <person name="Park J.M."/>
            <person name="Kim H.J."/>
            <person name="Choi S.B."/>
            <person name="Bosland P.W."/>
            <person name="Reeves G."/>
            <person name="Jo S.H."/>
            <person name="Lee B.W."/>
            <person name="Cho H.T."/>
            <person name="Choi H.S."/>
            <person name="Lee M.S."/>
            <person name="Yu Y."/>
            <person name="Do Choi Y."/>
            <person name="Park B.S."/>
            <person name="van Deynze A."/>
            <person name="Ashrafi H."/>
            <person name="Hill T."/>
            <person name="Kim W.T."/>
            <person name="Pai H.S."/>
            <person name="Ahn H.K."/>
            <person name="Yeam I."/>
            <person name="Giovannoni J.J."/>
            <person name="Rose J.K."/>
            <person name="Sorensen I."/>
            <person name="Lee S.J."/>
            <person name="Kim R.W."/>
            <person name="Choi I.Y."/>
            <person name="Choi B.S."/>
            <person name="Lim J.S."/>
            <person name="Lee Y.H."/>
            <person name="Choi D."/>
        </authorList>
    </citation>
    <scope>NUCLEOTIDE SEQUENCE [LARGE SCALE GENOMIC DNA]</scope>
    <source>
        <strain evidence="14">cv. CM334</strain>
    </source>
</reference>
<dbReference type="PANTHER" id="PTHR23155:SF1152">
    <property type="entry name" value="AAA+ ATPASE DOMAIN-CONTAINING PROTEIN"/>
    <property type="match status" value="1"/>
</dbReference>
<protein>
    <recommendedName>
        <fullName evidence="15">NB-ARC domain-containing protein</fullName>
    </recommendedName>
</protein>
<keyword evidence="7" id="KW-0067">ATP-binding</keyword>
<dbReference type="Gramene" id="PHT78376">
    <property type="protein sequence ID" value="PHT78376"/>
    <property type="gene ID" value="T459_16428"/>
</dbReference>
<comment type="similarity">
    <text evidence="2">Belongs to the disease resistance NB-LRR family.</text>
</comment>
<dbReference type="InterPro" id="IPR044974">
    <property type="entry name" value="Disease_R_plants"/>
</dbReference>
<evidence type="ECO:0000256" key="5">
    <source>
        <dbReference type="ARBA" id="ARBA00022741"/>
    </source>
</evidence>
<dbReference type="InterPro" id="IPR042197">
    <property type="entry name" value="Apaf_helical"/>
</dbReference>
<feature type="domain" description="Disease resistance N-terminal" evidence="12">
    <location>
        <begin position="6"/>
        <end position="49"/>
    </location>
</feature>
<keyword evidence="8" id="KW-0175">Coiled coil</keyword>
<dbReference type="GO" id="GO:0006952">
    <property type="term" value="P:defense response"/>
    <property type="evidence" value="ECO:0007669"/>
    <property type="project" value="UniProtKB-KW"/>
</dbReference>
<evidence type="ECO:0000256" key="2">
    <source>
        <dbReference type="ARBA" id="ARBA00008894"/>
    </source>
</evidence>
<dbReference type="InterPro" id="IPR041118">
    <property type="entry name" value="Rx_N"/>
</dbReference>
<evidence type="ECO:0000256" key="3">
    <source>
        <dbReference type="ARBA" id="ARBA00022614"/>
    </source>
</evidence>
<dbReference type="OMA" id="HTHAWIC"/>
<keyword evidence="14" id="KW-1185">Reference proteome</keyword>
<dbReference type="Gene3D" id="3.40.50.300">
    <property type="entry name" value="P-loop containing nucleotide triphosphate hydrolases"/>
    <property type="match status" value="1"/>
</dbReference>
<keyword evidence="3" id="KW-0433">Leucine-rich repeat</keyword>
<dbReference type="EMBL" id="AYRZ02000006">
    <property type="protein sequence ID" value="PHT78376.1"/>
    <property type="molecule type" value="Genomic_DNA"/>
</dbReference>
<keyword evidence="4" id="KW-0677">Repeat</keyword>
<dbReference type="Proteomes" id="UP000222542">
    <property type="component" value="Unassembled WGS sequence"/>
</dbReference>
<dbReference type="GO" id="GO:0005737">
    <property type="term" value="C:cytoplasm"/>
    <property type="evidence" value="ECO:0007669"/>
    <property type="project" value="UniProtKB-SubCell"/>
</dbReference>
<evidence type="ECO:0000256" key="1">
    <source>
        <dbReference type="ARBA" id="ARBA00004170"/>
    </source>
</evidence>
<dbReference type="SUPFAM" id="SSF52540">
    <property type="entry name" value="P-loop containing nucleoside triphosphate hydrolases"/>
    <property type="match status" value="1"/>
</dbReference>
<dbReference type="Pfam" id="PF00931">
    <property type="entry name" value="NB-ARC"/>
    <property type="match status" value="2"/>
</dbReference>
<dbReference type="Pfam" id="PF18052">
    <property type="entry name" value="Rx_N"/>
    <property type="match status" value="1"/>
</dbReference>
<feature type="domain" description="NB-ARC" evidence="11">
    <location>
        <begin position="144"/>
        <end position="221"/>
    </location>
</feature>
<sequence>MVDAAFVSFAVQKLGDFLIQKVNLRLSLREDVQWLRNELLFMQSFLNMQFEAGKGDEDRFPSCLKACICICRKETTFYNVSKEIQLLKQRIMDISHKRGTYGIRDINNAGEGPSNRPNNQSNMIRTLKRTASYVDEDHIFVGFQDVVERLLTGLLKEEPRLSVISIYGMGRLVQTTLARNLYTSPNIVNSFHTHAWICVSQDYNTMDLLRNIIKSIQGCTKETLDLICWKSYFTTRKEDVAKRADNKGFVHGLRFLSQEESWDLFCRKLLDIRAMDSAMKRLAKDMVDKCGGLPLAIAVLSRLLSHKRGLEECKKVKNYLWQNITNDSIEISYVLSVSYNDLSTALKQCFLYFDNMTPKRKETESSPNKGTSAAAWLHPPLYELYLQALSQTGAEDNEHGKEDCLKRDDPIANTPSAEELVKTFSINRYPVKCTAMVDVTVEATAEEYNITVDNPSTASKEEEKVEPVSSGERKNYPFEGFNILDEASKKLTQLINDYSE</sequence>
<evidence type="ECO:0000256" key="8">
    <source>
        <dbReference type="ARBA" id="ARBA00023054"/>
    </source>
</evidence>
<reference evidence="13 14" key="2">
    <citation type="journal article" date="2017" name="Genome Biol.">
        <title>New reference genome sequences of hot pepper reveal the massive evolution of plant disease-resistance genes by retroduplication.</title>
        <authorList>
            <person name="Kim S."/>
            <person name="Park J."/>
            <person name="Yeom S.I."/>
            <person name="Kim Y.M."/>
            <person name="Seo E."/>
            <person name="Kim K.T."/>
            <person name="Kim M.S."/>
            <person name="Lee J.M."/>
            <person name="Cheong K."/>
            <person name="Shin H.S."/>
            <person name="Kim S.B."/>
            <person name="Han K."/>
            <person name="Lee J."/>
            <person name="Park M."/>
            <person name="Lee H.A."/>
            <person name="Lee H.Y."/>
            <person name="Lee Y."/>
            <person name="Oh S."/>
            <person name="Lee J.H."/>
            <person name="Choi E."/>
            <person name="Choi E."/>
            <person name="Lee S.E."/>
            <person name="Jeon J."/>
            <person name="Kim H."/>
            <person name="Choi G."/>
            <person name="Song H."/>
            <person name="Lee J."/>
            <person name="Lee S.C."/>
            <person name="Kwon J.K."/>
            <person name="Lee H.Y."/>
            <person name="Koo N."/>
            <person name="Hong Y."/>
            <person name="Kim R.W."/>
            <person name="Kang W.H."/>
            <person name="Huh J.H."/>
            <person name="Kang B.C."/>
            <person name="Yang T.J."/>
            <person name="Lee Y.H."/>
            <person name="Bennetzen J.L."/>
            <person name="Choi D."/>
        </authorList>
    </citation>
    <scope>NUCLEOTIDE SEQUENCE [LARGE SCALE GENOMIC DNA]</scope>
    <source>
        <strain evidence="14">cv. CM334</strain>
    </source>
</reference>
<dbReference type="STRING" id="4072.A0A2G2Z8P8"/>
<dbReference type="AlphaFoldDB" id="A0A2G2Z8P8"/>
<evidence type="ECO:0000259" key="11">
    <source>
        <dbReference type="Pfam" id="PF00931"/>
    </source>
</evidence>
<comment type="caution">
    <text evidence="13">The sequence shown here is derived from an EMBL/GenBank/DDBJ whole genome shotgun (WGS) entry which is preliminary data.</text>
</comment>
<evidence type="ECO:0000256" key="4">
    <source>
        <dbReference type="ARBA" id="ARBA00022737"/>
    </source>
</evidence>
<evidence type="ECO:0008006" key="15">
    <source>
        <dbReference type="Google" id="ProtNLM"/>
    </source>
</evidence>
<dbReference type="CDD" id="cd14798">
    <property type="entry name" value="RX-CC_like"/>
    <property type="match status" value="1"/>
</dbReference>
<evidence type="ECO:0000259" key="12">
    <source>
        <dbReference type="Pfam" id="PF18052"/>
    </source>
</evidence>
<dbReference type="GO" id="GO:0016020">
    <property type="term" value="C:membrane"/>
    <property type="evidence" value="ECO:0007669"/>
    <property type="project" value="UniProtKB-SubCell"/>
</dbReference>
<dbReference type="Gene3D" id="1.20.5.4130">
    <property type="match status" value="1"/>
</dbReference>